<sequence length="59" mass="6499">MAAMQGDERYAVSRPPFAPLHIAARMVRDMLARPALQVARQRGNGLHFVHAPGLSFDQA</sequence>
<accession>A0A645EPM8</accession>
<comment type="caution">
    <text evidence="1">The sequence shown here is derived from an EMBL/GenBank/DDBJ whole genome shotgun (WGS) entry which is preliminary data.</text>
</comment>
<organism evidence="1">
    <name type="scientific">bioreactor metagenome</name>
    <dbReference type="NCBI Taxonomy" id="1076179"/>
    <lineage>
        <taxon>unclassified sequences</taxon>
        <taxon>metagenomes</taxon>
        <taxon>ecological metagenomes</taxon>
    </lineage>
</organism>
<evidence type="ECO:0000313" key="1">
    <source>
        <dbReference type="EMBL" id="MPN03975.1"/>
    </source>
</evidence>
<gene>
    <name evidence="1" type="ORF">SDC9_151210</name>
</gene>
<proteinExistence type="predicted"/>
<protein>
    <submittedName>
        <fullName evidence="1">Uncharacterized protein</fullName>
    </submittedName>
</protein>
<name>A0A645EPM8_9ZZZZ</name>
<dbReference type="EMBL" id="VSSQ01049897">
    <property type="protein sequence ID" value="MPN03975.1"/>
    <property type="molecule type" value="Genomic_DNA"/>
</dbReference>
<reference evidence="1" key="1">
    <citation type="submission" date="2019-08" db="EMBL/GenBank/DDBJ databases">
        <authorList>
            <person name="Kucharzyk K."/>
            <person name="Murdoch R.W."/>
            <person name="Higgins S."/>
            <person name="Loffler F."/>
        </authorList>
    </citation>
    <scope>NUCLEOTIDE SEQUENCE</scope>
</reference>
<dbReference type="AlphaFoldDB" id="A0A645EPM8"/>